<keyword evidence="3" id="KW-1185">Reference proteome</keyword>
<evidence type="ECO:0000259" key="1">
    <source>
        <dbReference type="Pfam" id="PF12688"/>
    </source>
</evidence>
<dbReference type="InterPro" id="IPR011990">
    <property type="entry name" value="TPR-like_helical_dom_sf"/>
</dbReference>
<sequence>MNNIVEQAITLYRDGQSNEAVGLLSGYLTDPEWGSLAHFHTAFAYDRQGDEKKAIPHYRQALLGSLNRKDRFDALLGLGSSLRCLGEYVAATETFELLLSEYPDSQSAQPFYAMCLYNTGRGKEACQLLMKLLLATTDNQEIKAYQAALALYAEDLDQTWID</sequence>
<comment type="caution">
    <text evidence="2">The sequence shown here is derived from an EMBL/GenBank/DDBJ whole genome shotgun (WGS) entry which is preliminary data.</text>
</comment>
<proteinExistence type="predicted"/>
<dbReference type="AlphaFoldDB" id="A0A1C3E7J9"/>
<accession>A0A1C3E7J9</accession>
<evidence type="ECO:0000313" key="3">
    <source>
        <dbReference type="Proteomes" id="UP000094936"/>
    </source>
</evidence>
<dbReference type="Proteomes" id="UP000094936">
    <property type="component" value="Unassembled WGS sequence"/>
</dbReference>
<protein>
    <recommendedName>
        <fullName evidence="1">Tetratrico peptide repeat group 5 domain-containing protein</fullName>
    </recommendedName>
</protein>
<evidence type="ECO:0000313" key="2">
    <source>
        <dbReference type="EMBL" id="ODA29225.1"/>
    </source>
</evidence>
<dbReference type="SUPFAM" id="SSF48452">
    <property type="entry name" value="TPR-like"/>
    <property type="match status" value="1"/>
</dbReference>
<name>A0A1C3E7J9_9GAMM</name>
<feature type="domain" description="Tetratrico peptide repeat group 5" evidence="1">
    <location>
        <begin position="36"/>
        <end position="156"/>
    </location>
</feature>
<dbReference type="SMART" id="SM00028">
    <property type="entry name" value="TPR"/>
    <property type="match status" value="2"/>
</dbReference>
<dbReference type="STRING" id="1080227.A8L45_22485"/>
<dbReference type="InterPro" id="IPR041656">
    <property type="entry name" value="TPR_5"/>
</dbReference>
<dbReference type="Gene3D" id="1.25.40.10">
    <property type="entry name" value="Tetratricopeptide repeat domain"/>
    <property type="match status" value="1"/>
</dbReference>
<gene>
    <name evidence="2" type="ORF">A8L45_22485</name>
</gene>
<dbReference type="RefSeq" id="WP_068905587.1">
    <property type="nucleotide sequence ID" value="NZ_JBHUIF010000009.1"/>
</dbReference>
<organism evidence="2 3">
    <name type="scientific">Veronia pacifica</name>
    <dbReference type="NCBI Taxonomy" id="1080227"/>
    <lineage>
        <taxon>Bacteria</taxon>
        <taxon>Pseudomonadati</taxon>
        <taxon>Pseudomonadota</taxon>
        <taxon>Gammaproteobacteria</taxon>
        <taxon>Vibrionales</taxon>
        <taxon>Vibrionaceae</taxon>
        <taxon>Veronia</taxon>
    </lineage>
</organism>
<dbReference type="EMBL" id="LYBM01000074">
    <property type="protein sequence ID" value="ODA29225.1"/>
    <property type="molecule type" value="Genomic_DNA"/>
</dbReference>
<reference evidence="2 3" key="1">
    <citation type="submission" date="2016-05" db="EMBL/GenBank/DDBJ databases">
        <title>Genomic Taxonomy of the Vibrionaceae.</title>
        <authorList>
            <person name="Gomez-Gil B."/>
            <person name="Enciso-Ibarra J."/>
        </authorList>
    </citation>
    <scope>NUCLEOTIDE SEQUENCE [LARGE SCALE GENOMIC DNA]</scope>
    <source>
        <strain evidence="2 3">CAIM 1920</strain>
    </source>
</reference>
<dbReference type="InterPro" id="IPR019734">
    <property type="entry name" value="TPR_rpt"/>
</dbReference>
<dbReference type="OrthoDB" id="193829at2"/>
<dbReference type="Pfam" id="PF12688">
    <property type="entry name" value="TPR_5"/>
    <property type="match status" value="1"/>
</dbReference>